<dbReference type="PROSITE" id="PS50222">
    <property type="entry name" value="EF_HAND_2"/>
    <property type="match status" value="4"/>
</dbReference>
<keyword evidence="3" id="KW-0106">Calcium</keyword>
<dbReference type="SUPFAM" id="SSF47473">
    <property type="entry name" value="EF-hand"/>
    <property type="match status" value="1"/>
</dbReference>
<feature type="domain" description="EF-hand" evidence="4">
    <location>
        <begin position="28"/>
        <end position="63"/>
    </location>
</feature>
<evidence type="ECO:0000313" key="5">
    <source>
        <dbReference type="EMBL" id="KAK6924069.1"/>
    </source>
</evidence>
<feature type="domain" description="EF-hand" evidence="4">
    <location>
        <begin position="135"/>
        <end position="170"/>
    </location>
</feature>
<reference evidence="5 6" key="1">
    <citation type="submission" date="2023-12" db="EMBL/GenBank/DDBJ databases">
        <title>A high-quality genome assembly for Dillenia turbinata (Dilleniales).</title>
        <authorList>
            <person name="Chanderbali A."/>
        </authorList>
    </citation>
    <scope>NUCLEOTIDE SEQUENCE [LARGE SCALE GENOMIC DNA]</scope>
    <source>
        <strain evidence="5">LSX21</strain>
        <tissue evidence="5">Leaf</tissue>
    </source>
</reference>
<dbReference type="InterPro" id="IPR018247">
    <property type="entry name" value="EF_Hand_1_Ca_BS"/>
</dbReference>
<dbReference type="Gene3D" id="1.10.238.10">
    <property type="entry name" value="EF-hand"/>
    <property type="match status" value="2"/>
</dbReference>
<feature type="domain" description="EF-hand" evidence="4">
    <location>
        <begin position="64"/>
        <end position="98"/>
    </location>
</feature>
<dbReference type="InterPro" id="IPR039647">
    <property type="entry name" value="EF_hand_pair_protein_CML-like"/>
</dbReference>
<comment type="caution">
    <text evidence="5">The sequence shown here is derived from an EMBL/GenBank/DDBJ whole genome shotgun (WGS) entry which is preliminary data.</text>
</comment>
<accession>A0AAN8V044</accession>
<name>A0AAN8V044_9MAGN</name>
<dbReference type="InterPro" id="IPR011992">
    <property type="entry name" value="EF-hand-dom_pair"/>
</dbReference>
<sequence length="171" mass="19151">MPSLRPTLSILSRDHHRQKPNIPKCFQPNVEEMKKVFSKFDSNGDGKISQEEYKAALRALGKGNVDNEAAKAFEVADTDGDGFIDFNEFMELHNKEGGIKCSDIQSAFKAFDVNGDGKISAEEMVEVMRMIGERCNLESCKKMVRGVDSDGDGMINLDEFMSMMTCTMKQF</sequence>
<feature type="domain" description="EF-hand" evidence="4">
    <location>
        <begin position="99"/>
        <end position="134"/>
    </location>
</feature>
<dbReference type="EMBL" id="JBAMMX010000017">
    <property type="protein sequence ID" value="KAK6924069.1"/>
    <property type="molecule type" value="Genomic_DNA"/>
</dbReference>
<evidence type="ECO:0000313" key="6">
    <source>
        <dbReference type="Proteomes" id="UP001370490"/>
    </source>
</evidence>
<dbReference type="GO" id="GO:0005509">
    <property type="term" value="F:calcium ion binding"/>
    <property type="evidence" value="ECO:0007669"/>
    <property type="project" value="InterPro"/>
</dbReference>
<dbReference type="PROSITE" id="PS00018">
    <property type="entry name" value="EF_HAND_1"/>
    <property type="match status" value="3"/>
</dbReference>
<dbReference type="PANTHER" id="PTHR10891">
    <property type="entry name" value="EF-HAND CALCIUM-BINDING DOMAIN CONTAINING PROTEIN"/>
    <property type="match status" value="1"/>
</dbReference>
<dbReference type="FunFam" id="1.10.238.10:FF:000001">
    <property type="entry name" value="Calmodulin 1"/>
    <property type="match status" value="1"/>
</dbReference>
<proteinExistence type="predicted"/>
<dbReference type="Pfam" id="PF13499">
    <property type="entry name" value="EF-hand_7"/>
    <property type="match status" value="2"/>
</dbReference>
<dbReference type="InterPro" id="IPR002048">
    <property type="entry name" value="EF_hand_dom"/>
</dbReference>
<keyword evidence="2" id="KW-0677">Repeat</keyword>
<keyword evidence="1" id="KW-0479">Metal-binding</keyword>
<dbReference type="PRINTS" id="PR00450">
    <property type="entry name" value="RECOVERIN"/>
</dbReference>
<dbReference type="SMART" id="SM00054">
    <property type="entry name" value="EFh"/>
    <property type="match status" value="4"/>
</dbReference>
<keyword evidence="6" id="KW-1185">Reference proteome</keyword>
<organism evidence="5 6">
    <name type="scientific">Dillenia turbinata</name>
    <dbReference type="NCBI Taxonomy" id="194707"/>
    <lineage>
        <taxon>Eukaryota</taxon>
        <taxon>Viridiplantae</taxon>
        <taxon>Streptophyta</taxon>
        <taxon>Embryophyta</taxon>
        <taxon>Tracheophyta</taxon>
        <taxon>Spermatophyta</taxon>
        <taxon>Magnoliopsida</taxon>
        <taxon>eudicotyledons</taxon>
        <taxon>Gunneridae</taxon>
        <taxon>Pentapetalae</taxon>
        <taxon>Dilleniales</taxon>
        <taxon>Dilleniaceae</taxon>
        <taxon>Dillenia</taxon>
    </lineage>
</organism>
<evidence type="ECO:0000259" key="4">
    <source>
        <dbReference type="PROSITE" id="PS50222"/>
    </source>
</evidence>
<evidence type="ECO:0000256" key="2">
    <source>
        <dbReference type="ARBA" id="ARBA00022737"/>
    </source>
</evidence>
<evidence type="ECO:0000256" key="1">
    <source>
        <dbReference type="ARBA" id="ARBA00022723"/>
    </source>
</evidence>
<evidence type="ECO:0000256" key="3">
    <source>
        <dbReference type="ARBA" id="ARBA00022837"/>
    </source>
</evidence>
<gene>
    <name evidence="5" type="ORF">RJ641_010269</name>
</gene>
<dbReference type="Proteomes" id="UP001370490">
    <property type="component" value="Unassembled WGS sequence"/>
</dbReference>
<protein>
    <submittedName>
        <fullName evidence="5">EF-hand domain</fullName>
    </submittedName>
</protein>
<dbReference type="AlphaFoldDB" id="A0AAN8V044"/>